<dbReference type="Gene3D" id="2.10.10.80">
    <property type="match status" value="1"/>
</dbReference>
<feature type="domain" description="Tail spike TSP1/Gp66 N-terminal" evidence="2">
    <location>
        <begin position="67"/>
        <end position="123"/>
    </location>
</feature>
<dbReference type="SUPFAM" id="SSF56219">
    <property type="entry name" value="DNase I-like"/>
    <property type="match status" value="1"/>
</dbReference>
<dbReference type="InterPro" id="IPR040775">
    <property type="entry name" value="Tail_spike_N"/>
</dbReference>
<accession>A0ABX6DQJ1</accession>
<dbReference type="EMBL" id="CP045845">
    <property type="protein sequence ID" value="QGH31067.1"/>
    <property type="molecule type" value="Genomic_DNA"/>
</dbReference>
<proteinExistence type="predicted"/>
<feature type="domain" description="Endonuclease/exonuclease/phosphatase" evidence="1">
    <location>
        <begin position="159"/>
        <end position="391"/>
    </location>
</feature>
<dbReference type="Pfam" id="PF18668">
    <property type="entry name" value="Tail_spike_N"/>
    <property type="match status" value="1"/>
</dbReference>
<evidence type="ECO:0000313" key="3">
    <source>
        <dbReference type="EMBL" id="QGH31067.1"/>
    </source>
</evidence>
<gene>
    <name evidence="3" type="ORF">GHC21_15940</name>
</gene>
<dbReference type="InterPro" id="IPR005135">
    <property type="entry name" value="Endo/exonuclease/phosphatase"/>
</dbReference>
<sequence length="409" mass="45051">MSTQPTNQPVSSESPRDLKFNAGKIDEFVTSMGWTYTDRFGGKHYTIEGLRYLAQQSIAAFGYITMDSFQDGATLTLPNQVLRDTSTGEYYRWDGEFPKVVPVGSTPDTAGGVGVGKWLSVGDAALRQEISLPDYSGVNVIDTTIARVNAQALSVIRFCTWNIQNGYLIFVYYDDPDGGDARRFNRDEDSPLYMSEINEHLLRMGIDIVGFQEVIHRWDAPISLRAIYPYADAAEGRTDQDANGVTVNRVYSNAVMSTKSISGSANTVLKPRVGTTDGNSLVKTTINWNGTTVSMYNVHLAGENATDADRIAQLNTVAGILSADTNTHIVLTGDFNLHLDSQFTALTGIGFNMVNNENGPNTYNGTKGWVWHMDRIFHKGFSAQGSWGVDEDTPRELGDHKPVWVDLTI</sequence>
<protein>
    <recommendedName>
        <fullName evidence="5">Endonuclease/exonuclease/phosphatase domain-containing protein</fullName>
    </recommendedName>
</protein>
<dbReference type="Gene3D" id="3.60.10.10">
    <property type="entry name" value="Endonuclease/exonuclease/phosphatase"/>
    <property type="match status" value="1"/>
</dbReference>
<organism evidence="3 4">
    <name type="scientific">Kluyvera intermedia</name>
    <name type="common">Enterobacter intermedius</name>
    <dbReference type="NCBI Taxonomy" id="61648"/>
    <lineage>
        <taxon>Bacteria</taxon>
        <taxon>Pseudomonadati</taxon>
        <taxon>Pseudomonadota</taxon>
        <taxon>Gammaproteobacteria</taxon>
        <taxon>Enterobacterales</taxon>
        <taxon>Enterobacteriaceae</taxon>
        <taxon>Kluyvera</taxon>
    </lineage>
</organism>
<evidence type="ECO:0008006" key="5">
    <source>
        <dbReference type="Google" id="ProtNLM"/>
    </source>
</evidence>
<evidence type="ECO:0000259" key="2">
    <source>
        <dbReference type="Pfam" id="PF18668"/>
    </source>
</evidence>
<dbReference type="InterPro" id="IPR036691">
    <property type="entry name" value="Endo/exonu/phosph_ase_sf"/>
</dbReference>
<keyword evidence="4" id="KW-1185">Reference proteome</keyword>
<name>A0ABX6DQJ1_KLUIN</name>
<evidence type="ECO:0000313" key="4">
    <source>
        <dbReference type="Proteomes" id="UP000344450"/>
    </source>
</evidence>
<dbReference type="Pfam" id="PF03372">
    <property type="entry name" value="Exo_endo_phos"/>
    <property type="match status" value="1"/>
</dbReference>
<reference evidence="3 4" key="1">
    <citation type="submission" date="2019-10" db="EMBL/GenBank/DDBJ databases">
        <title>Complete genome sequencing of drug resistant plasmids in Kluyvera intermedia.</title>
        <authorList>
            <person name="Ke C."/>
            <person name="Jian S."/>
        </authorList>
    </citation>
    <scope>NUCLEOTIDE SEQUENCE [LARGE SCALE GENOMIC DNA]</scope>
    <source>
        <strain evidence="3 4">N2-1</strain>
    </source>
</reference>
<dbReference type="Proteomes" id="UP000344450">
    <property type="component" value="Chromosome"/>
</dbReference>
<evidence type="ECO:0000259" key="1">
    <source>
        <dbReference type="Pfam" id="PF03372"/>
    </source>
</evidence>